<reference evidence="1" key="1">
    <citation type="submission" date="2022-09" db="EMBL/GenBank/DDBJ databases">
        <title>Tahibacter sp. nov., isolated from a fresh water.</title>
        <authorList>
            <person name="Baek J.H."/>
            <person name="Lee J.K."/>
            <person name="Kim J.M."/>
            <person name="Jeon C.O."/>
        </authorList>
    </citation>
    <scope>NUCLEOTIDE SEQUENCE</scope>
    <source>
        <strain evidence="1">W38</strain>
    </source>
</reference>
<organism evidence="1 2">
    <name type="scientific">Tahibacter amnicola</name>
    <dbReference type="NCBI Taxonomy" id="2976241"/>
    <lineage>
        <taxon>Bacteria</taxon>
        <taxon>Pseudomonadati</taxon>
        <taxon>Pseudomonadota</taxon>
        <taxon>Gammaproteobacteria</taxon>
        <taxon>Lysobacterales</taxon>
        <taxon>Rhodanobacteraceae</taxon>
        <taxon>Tahibacter</taxon>
    </lineage>
</organism>
<accession>A0ABY6BHM6</accession>
<proteinExistence type="predicted"/>
<keyword evidence="2" id="KW-1185">Reference proteome</keyword>
<dbReference type="RefSeq" id="WP_261695073.1">
    <property type="nucleotide sequence ID" value="NZ_CP104694.1"/>
</dbReference>
<dbReference type="Proteomes" id="UP001064632">
    <property type="component" value="Chromosome"/>
</dbReference>
<evidence type="ECO:0000313" key="2">
    <source>
        <dbReference type="Proteomes" id="UP001064632"/>
    </source>
</evidence>
<name>A0ABY6BHM6_9GAMM</name>
<gene>
    <name evidence="1" type="ORF">N4264_00210</name>
</gene>
<sequence length="58" mass="6935">MLDFVRHHGWVYGQEYGGGPDEHVALFASSDPAVVERVHRYAEYRARQDPNWHLLWRR</sequence>
<dbReference type="EMBL" id="CP104694">
    <property type="protein sequence ID" value="UXI68111.1"/>
    <property type="molecule type" value="Genomic_DNA"/>
</dbReference>
<protein>
    <submittedName>
        <fullName evidence="1">Uncharacterized protein</fullName>
    </submittedName>
</protein>
<evidence type="ECO:0000313" key="1">
    <source>
        <dbReference type="EMBL" id="UXI68111.1"/>
    </source>
</evidence>